<keyword evidence="2" id="KW-0812">Transmembrane</keyword>
<dbReference type="Proteomes" id="UP000274909">
    <property type="component" value="Unassembled WGS sequence"/>
</dbReference>
<keyword evidence="4" id="KW-1185">Reference proteome</keyword>
<dbReference type="AlphaFoldDB" id="A0A3S0VIP0"/>
<feature type="region of interest" description="Disordered" evidence="1">
    <location>
        <begin position="423"/>
        <end position="452"/>
    </location>
</feature>
<feature type="transmembrane region" description="Helical" evidence="2">
    <location>
        <begin position="159"/>
        <end position="175"/>
    </location>
</feature>
<feature type="transmembrane region" description="Helical" evidence="2">
    <location>
        <begin position="344"/>
        <end position="367"/>
    </location>
</feature>
<name>A0A3S0VIP0_9MICO</name>
<feature type="transmembrane region" description="Helical" evidence="2">
    <location>
        <begin position="233"/>
        <end position="256"/>
    </location>
</feature>
<feature type="region of interest" description="Disordered" evidence="1">
    <location>
        <begin position="1"/>
        <end position="22"/>
    </location>
</feature>
<evidence type="ECO:0000313" key="4">
    <source>
        <dbReference type="Proteomes" id="UP000274909"/>
    </source>
</evidence>
<dbReference type="EMBL" id="RZGZ01000001">
    <property type="protein sequence ID" value="RUR03476.1"/>
    <property type="molecule type" value="Genomic_DNA"/>
</dbReference>
<accession>A0A3S0VIP0</accession>
<feature type="transmembrane region" description="Helical" evidence="2">
    <location>
        <begin position="204"/>
        <end position="221"/>
    </location>
</feature>
<feature type="transmembrane region" description="Helical" evidence="2">
    <location>
        <begin position="28"/>
        <end position="46"/>
    </location>
</feature>
<evidence type="ECO:0000256" key="1">
    <source>
        <dbReference type="SAM" id="MobiDB-lite"/>
    </source>
</evidence>
<feature type="transmembrane region" description="Helical" evidence="2">
    <location>
        <begin position="182"/>
        <end position="198"/>
    </location>
</feature>
<dbReference type="OrthoDB" id="5181551at2"/>
<evidence type="ECO:0000313" key="3">
    <source>
        <dbReference type="EMBL" id="RUR03476.1"/>
    </source>
</evidence>
<protein>
    <recommendedName>
        <fullName evidence="5">O-antigen ligase domain-containing protein</fullName>
    </recommendedName>
</protein>
<evidence type="ECO:0008006" key="5">
    <source>
        <dbReference type="Google" id="ProtNLM"/>
    </source>
</evidence>
<feature type="transmembrane region" description="Helical" evidence="2">
    <location>
        <begin position="76"/>
        <end position="95"/>
    </location>
</feature>
<organism evidence="3 4">
    <name type="scientific">Labedella endophytica</name>
    <dbReference type="NCBI Taxonomy" id="1523160"/>
    <lineage>
        <taxon>Bacteria</taxon>
        <taxon>Bacillati</taxon>
        <taxon>Actinomycetota</taxon>
        <taxon>Actinomycetes</taxon>
        <taxon>Micrococcales</taxon>
        <taxon>Microbacteriaceae</taxon>
        <taxon>Labedella</taxon>
    </lineage>
</organism>
<feature type="transmembrane region" description="Helical" evidence="2">
    <location>
        <begin position="52"/>
        <end position="69"/>
    </location>
</feature>
<gene>
    <name evidence="3" type="ORF">ELQ94_02740</name>
</gene>
<feature type="transmembrane region" description="Helical" evidence="2">
    <location>
        <begin position="132"/>
        <end position="153"/>
    </location>
</feature>
<feature type="transmembrane region" description="Helical" evidence="2">
    <location>
        <begin position="101"/>
        <end position="125"/>
    </location>
</feature>
<comment type="caution">
    <text evidence="3">The sequence shown here is derived from an EMBL/GenBank/DDBJ whole genome shotgun (WGS) entry which is preliminary data.</text>
</comment>
<reference evidence="3 4" key="1">
    <citation type="submission" date="2018-12" db="EMBL/GenBank/DDBJ databases">
        <authorList>
            <person name="Li F."/>
        </authorList>
    </citation>
    <scope>NUCLEOTIDE SEQUENCE [LARGE SCALE GENOMIC DNA]</scope>
    <source>
        <strain evidence="3 4">EGI 6500705</strain>
    </source>
</reference>
<feature type="transmembrane region" description="Helical" evidence="2">
    <location>
        <begin position="379"/>
        <end position="397"/>
    </location>
</feature>
<sequence>MHTITRPSPPRPQSRADGDSRSTTRGTIEVWLAVFLPLVFGLQYNLWNQIQAGHVVALLLLPVWASAAIGFRGYRLVAGLSVLSVVSGAVLTEFARVDHDFYLAAFVANSAEVLGIALLVGGLLWSRRVIGAPLVAILFAAAAIVHLIMDGALSSEDPWRMGFSFPVTTLVLALAWKTGSPVVGLVATAAISLVPLLGDVRSGSAILIMVAMLVLWQMRPTSRGRRASTARTLIGFGVLGSIVYSVVQAAILGGYLGEHTQERSEMQIETSGTLLLGGRPEAGASVALLTHQPLGYGQGVLANFSDILVAKTGMSALGYQPNNGYVENYMFGSGYEVHSIIGNLWIQFGLPGAALAISIVVLVFLALSHRLAHRSGSAAFLFLSVILLWDLLFSPIHSSLPSMILFLAVGLVAREDIAQPRHPAPLGAPHAHGSDTGAQAQTIRQRARKASA</sequence>
<dbReference type="RefSeq" id="WP_127046904.1">
    <property type="nucleotide sequence ID" value="NZ_RZGZ01000001.1"/>
</dbReference>
<proteinExistence type="predicted"/>
<keyword evidence="2" id="KW-0472">Membrane</keyword>
<keyword evidence="2" id="KW-1133">Transmembrane helix</keyword>
<evidence type="ECO:0000256" key="2">
    <source>
        <dbReference type="SAM" id="Phobius"/>
    </source>
</evidence>